<sequence>MENQKGSFWRGVLFGFFSYCIFRIFWDYIYPHLGVEWNRYIVMAVFFLPLVALYLYEQKRREKKRQE</sequence>
<evidence type="ECO:0000313" key="3">
    <source>
        <dbReference type="Proteomes" id="UP000004870"/>
    </source>
</evidence>
<dbReference type="RefSeq" id="WP_004139158.1">
    <property type="nucleotide sequence ID" value="NZ_GG694025.1"/>
</dbReference>
<evidence type="ECO:0000256" key="1">
    <source>
        <dbReference type="SAM" id="Phobius"/>
    </source>
</evidence>
<dbReference type="GeneID" id="84789234"/>
<dbReference type="EMBL" id="ACKY01000010">
    <property type="protein sequence ID" value="EEV89733.1"/>
    <property type="molecule type" value="Genomic_DNA"/>
</dbReference>
<keyword evidence="1" id="KW-1133">Transmembrane helix</keyword>
<feature type="transmembrane region" description="Helical" evidence="1">
    <location>
        <begin position="7"/>
        <end position="25"/>
    </location>
</feature>
<dbReference type="Proteomes" id="UP000004870">
    <property type="component" value="Unassembled WGS sequence"/>
</dbReference>
<feature type="transmembrane region" description="Helical" evidence="1">
    <location>
        <begin position="37"/>
        <end position="56"/>
    </location>
</feature>
<protein>
    <submittedName>
        <fullName evidence="2">Uncharacterized protein</fullName>
    </submittedName>
</protein>
<keyword evidence="1" id="KW-0812">Transmembrane</keyword>
<comment type="caution">
    <text evidence="2">The sequence shown here is derived from an EMBL/GenBank/DDBJ whole genome shotgun (WGS) entry which is preliminary data.</text>
</comment>
<keyword evidence="1" id="KW-0472">Membrane</keyword>
<reference evidence="2 3" key="1">
    <citation type="submission" date="2009-08" db="EMBL/GenBank/DDBJ databases">
        <authorList>
            <person name="Qin X."/>
            <person name="Bachman B."/>
            <person name="Battles P."/>
            <person name="Bell A."/>
            <person name="Bess C."/>
            <person name="Bickham C."/>
            <person name="Chaboub L."/>
            <person name="Chen D."/>
            <person name="Coyle M."/>
            <person name="Deiros D.R."/>
            <person name="Dinh H."/>
            <person name="Forbes L."/>
            <person name="Fowler G."/>
            <person name="Francisco L."/>
            <person name="Fu Q."/>
            <person name="Gubbala S."/>
            <person name="Hale W."/>
            <person name="Han Y."/>
            <person name="Hemphill L."/>
            <person name="Highlander S.K."/>
            <person name="Hirani K."/>
            <person name="Hogues M."/>
            <person name="Jackson L."/>
            <person name="Jakkamsetti A."/>
            <person name="Javaid M."/>
            <person name="Jiang H."/>
            <person name="Korchina V."/>
            <person name="Kovar C."/>
            <person name="Lara F."/>
            <person name="Lee S."/>
            <person name="Mata R."/>
            <person name="Mathew T."/>
            <person name="Moen C."/>
            <person name="Morales K."/>
            <person name="Munidasa M."/>
            <person name="Nazareth L."/>
            <person name="Ngo R."/>
            <person name="Nguyen L."/>
            <person name="Okwuonu G."/>
            <person name="Ongeri F."/>
            <person name="Patil S."/>
            <person name="Petrosino J."/>
            <person name="Pham C."/>
            <person name="Pham P."/>
            <person name="Pu L.-L."/>
            <person name="Puazo M."/>
            <person name="Raj R."/>
            <person name="Reid J."/>
            <person name="Rouhana J."/>
            <person name="Saada N."/>
            <person name="Shang Y."/>
            <person name="Simmons D."/>
            <person name="Thornton R."/>
            <person name="Warren J."/>
            <person name="Weissenberger G."/>
            <person name="Zhang J."/>
            <person name="Zhang L."/>
            <person name="Zhou C."/>
            <person name="Zhu D."/>
            <person name="Muzny D."/>
            <person name="Worley K."/>
            <person name="Gibbs R."/>
        </authorList>
    </citation>
    <scope>NUCLEOTIDE SEQUENCE [LARGE SCALE GENOMIC DNA]</scope>
    <source>
        <strain evidence="3">ATCC 15826 / DSM 8339 / NCTC 10426 / 6573</strain>
    </source>
</reference>
<dbReference type="HOGENOM" id="CLU_2804532_0_0_6"/>
<name>C8N6S6_CARH6</name>
<accession>C8N6S6</accession>
<gene>
    <name evidence="2" type="ORF">HMPREF0198_0202</name>
</gene>
<evidence type="ECO:0000313" key="2">
    <source>
        <dbReference type="EMBL" id="EEV89733.1"/>
    </source>
</evidence>
<organism evidence="2 3">
    <name type="scientific">Cardiobacterium hominis (strain ATCC 15826 / DSM 8339 / NCTC 10426 / 6573)</name>
    <dbReference type="NCBI Taxonomy" id="638300"/>
    <lineage>
        <taxon>Bacteria</taxon>
        <taxon>Pseudomonadati</taxon>
        <taxon>Pseudomonadota</taxon>
        <taxon>Gammaproteobacteria</taxon>
        <taxon>Cardiobacteriales</taxon>
        <taxon>Cardiobacteriaceae</taxon>
        <taxon>Cardiobacterium</taxon>
    </lineage>
</organism>
<keyword evidence="3" id="KW-1185">Reference proteome</keyword>
<dbReference type="AlphaFoldDB" id="C8N6S6"/>
<proteinExistence type="predicted"/>